<dbReference type="PANTHER" id="PTHR30203:SF33">
    <property type="entry name" value="BLR4455 PROTEIN"/>
    <property type="match status" value="1"/>
</dbReference>
<dbReference type="SUPFAM" id="SSF56954">
    <property type="entry name" value="Outer membrane efflux proteins (OEP)"/>
    <property type="match status" value="1"/>
</dbReference>
<dbReference type="Pfam" id="PF02321">
    <property type="entry name" value="OEP"/>
    <property type="match status" value="2"/>
</dbReference>
<evidence type="ECO:0000256" key="1">
    <source>
        <dbReference type="ARBA" id="ARBA00007613"/>
    </source>
</evidence>
<protein>
    <submittedName>
        <fullName evidence="3">Efflux transporter, outer membrane factor (OMF) lipoprotein, NodT family</fullName>
    </submittedName>
</protein>
<sequence>MKNIKYIGILGLALFLQSCFVAKDYNRPEQVVNEKLYRTDQLSQDSLSMANVSWKEIFTDQKLAAHIEKGLSNNLDIRIALQNIEAAQAYVKQGKAAYFPTITGNASYTHSTQSMNTQFGALIGQRQFLNQYELSGSLSWEADIWGKIRSNQRAFVASYLQSVSAHQAVKSELVASIASTYYQLLALDEQKRITEETITNRENSLETTKLLKDAGNVTEVAVKQTEAQLLNAKALLLDIDNNIKLMENSFSILLGESPQTIERGTLNTQVVNADMKTGVPIQLLSNRPDVMAAEYALINSFELTNVAKSNFYPAIRLTASGGLQGIEFDRLFDAHSLFGSVVASLAQPILNGRQIRTQYEVSKAQQETALLNYKKTILNASKEVSDAMYTFQTNDEKIKLKQDEFEAYNDAITFSEELQIYGMANYLEVLTARENALNAQLSVINTQYGRLNAIVQLYKAVGGGWK</sequence>
<evidence type="ECO:0000313" key="4">
    <source>
        <dbReference type="Proteomes" id="UP000192393"/>
    </source>
</evidence>
<dbReference type="Gene3D" id="2.20.200.10">
    <property type="entry name" value="Outer membrane efflux proteins (OEP)"/>
    <property type="match status" value="1"/>
</dbReference>
<dbReference type="EMBL" id="FWXS01000007">
    <property type="protein sequence ID" value="SMC77073.1"/>
    <property type="molecule type" value="Genomic_DNA"/>
</dbReference>
<organism evidence="3 4">
    <name type="scientific">Moheibacter sediminis</name>
    <dbReference type="NCBI Taxonomy" id="1434700"/>
    <lineage>
        <taxon>Bacteria</taxon>
        <taxon>Pseudomonadati</taxon>
        <taxon>Bacteroidota</taxon>
        <taxon>Flavobacteriia</taxon>
        <taxon>Flavobacteriales</taxon>
        <taxon>Weeksellaceae</taxon>
        <taxon>Moheibacter</taxon>
    </lineage>
</organism>
<keyword evidence="2" id="KW-0812">Transmembrane</keyword>
<keyword evidence="2" id="KW-0472">Membrane</keyword>
<dbReference type="PANTHER" id="PTHR30203">
    <property type="entry name" value="OUTER MEMBRANE CATION EFFLUX PROTEIN"/>
    <property type="match status" value="1"/>
</dbReference>
<dbReference type="RefSeq" id="WP_084017867.1">
    <property type="nucleotide sequence ID" value="NZ_FWXS01000007.1"/>
</dbReference>
<proteinExistence type="inferred from homology"/>
<dbReference type="STRING" id="1434700.SAMN06296427_107191"/>
<dbReference type="GO" id="GO:0015562">
    <property type="term" value="F:efflux transmembrane transporter activity"/>
    <property type="evidence" value="ECO:0007669"/>
    <property type="project" value="InterPro"/>
</dbReference>
<dbReference type="Proteomes" id="UP000192393">
    <property type="component" value="Unassembled WGS sequence"/>
</dbReference>
<gene>
    <name evidence="3" type="ORF">SAMN06296427_107191</name>
</gene>
<dbReference type="OrthoDB" id="9770517at2"/>
<name>A0A1W2BVQ2_9FLAO</name>
<comment type="subcellular location">
    <subcellularLocation>
        <location evidence="2">Cell membrane</location>
        <topology evidence="2">Lipid-anchor</topology>
    </subcellularLocation>
</comment>
<evidence type="ECO:0000256" key="2">
    <source>
        <dbReference type="RuleBase" id="RU362097"/>
    </source>
</evidence>
<dbReference type="InterPro" id="IPR010131">
    <property type="entry name" value="MdtP/NodT-like"/>
</dbReference>
<comment type="similarity">
    <text evidence="1 2">Belongs to the outer membrane factor (OMF) (TC 1.B.17) family.</text>
</comment>
<keyword evidence="2 3" id="KW-0449">Lipoprotein</keyword>
<reference evidence="3 4" key="1">
    <citation type="submission" date="2017-04" db="EMBL/GenBank/DDBJ databases">
        <authorList>
            <person name="Afonso C.L."/>
            <person name="Miller P.J."/>
            <person name="Scott M.A."/>
            <person name="Spackman E."/>
            <person name="Goraichik I."/>
            <person name="Dimitrov K.M."/>
            <person name="Suarez D.L."/>
            <person name="Swayne D.E."/>
        </authorList>
    </citation>
    <scope>NUCLEOTIDE SEQUENCE [LARGE SCALE GENOMIC DNA]</scope>
    <source>
        <strain evidence="3 4">CGMCC 1.12708</strain>
    </source>
</reference>
<dbReference type="PROSITE" id="PS51257">
    <property type="entry name" value="PROKAR_LIPOPROTEIN"/>
    <property type="match status" value="1"/>
</dbReference>
<dbReference type="AlphaFoldDB" id="A0A1W2BVQ2"/>
<dbReference type="Gene3D" id="1.20.1600.10">
    <property type="entry name" value="Outer membrane efflux proteins (OEP)"/>
    <property type="match status" value="1"/>
</dbReference>
<dbReference type="InterPro" id="IPR003423">
    <property type="entry name" value="OMP_efflux"/>
</dbReference>
<dbReference type="NCBIfam" id="TIGR01845">
    <property type="entry name" value="outer_NodT"/>
    <property type="match status" value="1"/>
</dbReference>
<accession>A0A1W2BVQ2</accession>
<evidence type="ECO:0000313" key="3">
    <source>
        <dbReference type="EMBL" id="SMC77073.1"/>
    </source>
</evidence>
<dbReference type="GO" id="GO:0005886">
    <property type="term" value="C:plasma membrane"/>
    <property type="evidence" value="ECO:0007669"/>
    <property type="project" value="UniProtKB-SubCell"/>
</dbReference>
<keyword evidence="2" id="KW-1134">Transmembrane beta strand</keyword>
<keyword evidence="4" id="KW-1185">Reference proteome</keyword>
<keyword evidence="2" id="KW-0564">Palmitate</keyword>